<dbReference type="InterPro" id="IPR000819">
    <property type="entry name" value="Peptidase_M17_C"/>
</dbReference>
<dbReference type="InterPro" id="IPR011356">
    <property type="entry name" value="Leucine_aapep/pepB"/>
</dbReference>
<dbReference type="PANTHER" id="PTHR11963">
    <property type="entry name" value="LEUCINE AMINOPEPTIDASE-RELATED"/>
    <property type="match status" value="1"/>
</dbReference>
<dbReference type="PRINTS" id="PR00481">
    <property type="entry name" value="LAMNOPPTDASE"/>
</dbReference>
<evidence type="ECO:0000256" key="3">
    <source>
        <dbReference type="ARBA" id="ARBA00022670"/>
    </source>
</evidence>
<evidence type="ECO:0000256" key="5">
    <source>
        <dbReference type="ARBA" id="ARBA00033172"/>
    </source>
</evidence>
<evidence type="ECO:0000256" key="6">
    <source>
        <dbReference type="ARBA" id="ARBA00049972"/>
    </source>
</evidence>
<dbReference type="GO" id="GO:0005737">
    <property type="term" value="C:cytoplasm"/>
    <property type="evidence" value="ECO:0007669"/>
    <property type="project" value="InterPro"/>
</dbReference>
<name>A0A931FXT3_9ACTN</name>
<dbReference type="AlphaFoldDB" id="A0A931FXT3"/>
<dbReference type="PANTHER" id="PTHR11963:SF23">
    <property type="entry name" value="CYTOSOL AMINOPEPTIDASE"/>
    <property type="match status" value="1"/>
</dbReference>
<evidence type="ECO:0000256" key="2">
    <source>
        <dbReference type="ARBA" id="ARBA00022438"/>
    </source>
</evidence>
<evidence type="ECO:0000256" key="8">
    <source>
        <dbReference type="ARBA" id="ARBA00050061"/>
    </source>
</evidence>
<evidence type="ECO:0000256" key="7">
    <source>
        <dbReference type="ARBA" id="ARBA00050021"/>
    </source>
</evidence>
<dbReference type="Pfam" id="PF00883">
    <property type="entry name" value="Peptidase_M17"/>
    <property type="match status" value="1"/>
</dbReference>
<dbReference type="Proteomes" id="UP000598146">
    <property type="component" value="Unassembled WGS sequence"/>
</dbReference>
<comment type="caution">
    <text evidence="10">The sequence shown here is derived from an EMBL/GenBank/DDBJ whole genome shotgun (WGS) entry which is preliminary data.</text>
</comment>
<dbReference type="PROSITE" id="PS00631">
    <property type="entry name" value="CYTOSOL_AP"/>
    <property type="match status" value="1"/>
</dbReference>
<evidence type="ECO:0000259" key="9">
    <source>
        <dbReference type="PROSITE" id="PS00631"/>
    </source>
</evidence>
<dbReference type="CDD" id="cd00433">
    <property type="entry name" value="Peptidase_M17"/>
    <property type="match status" value="1"/>
</dbReference>
<dbReference type="GO" id="GO:0070006">
    <property type="term" value="F:metalloaminopeptidase activity"/>
    <property type="evidence" value="ECO:0007669"/>
    <property type="project" value="InterPro"/>
</dbReference>
<keyword evidence="11" id="KW-1185">Reference proteome</keyword>
<sequence length="500" mass="51264">MVAARTDVDVTPSIRRMSNLSIAAATELKDGMADAIGYFVAPDGPVPAELGIDRAALIACGFEGKAGQCLLVPGGDVVKVAVGYGVPHAGATALRDAAATFARAVPGRTRLALHLAGLADVDRTTASEALVQGAVLARYYFSVAQHDTGTGLDALYLVCGDGDLAPVESGAERGRVIAAATALGRDLANCPAGYLTATRMAQVAEELADRAGLTVEVFDKAALIELGCGGLLGVNAGSVEPPAMVKISYRPDTDPPGHLGLVGKGVMYDSGGIALKGADATHATMKNDMTGAGVILAAMSALRDLGCRTAVTGWLMCTDNMPSGSATRLGDVLTMRGGKRVEVLNTDAEGRLVMADALVLATEDRVDAIVDIATLTGQCLRTLGTEIAGVMGNDAALIGEVRAAGDATDEPVWELPLATRYRNQLDSDVADLTNMGGPNAGSITAALFLAEFVGDTPWAHIDIAGTAQADAPRTWRNKGATGFGTPLLIELATHFPASGR</sequence>
<keyword evidence="4" id="KW-0378">Hydrolase</keyword>
<comment type="similarity">
    <text evidence="1">Belongs to the peptidase M17 family.</text>
</comment>
<proteinExistence type="inferred from homology"/>
<protein>
    <recommendedName>
        <fullName evidence="7">Probable cytosol aminopeptidase</fullName>
    </recommendedName>
    <alternativeName>
        <fullName evidence="8">Leucine aminopeptidase</fullName>
    </alternativeName>
    <alternativeName>
        <fullName evidence="5">Leucyl aminopeptidase</fullName>
    </alternativeName>
</protein>
<evidence type="ECO:0000313" key="10">
    <source>
        <dbReference type="EMBL" id="MBG0563893.1"/>
    </source>
</evidence>
<dbReference type="InterPro" id="IPR043472">
    <property type="entry name" value="Macro_dom-like"/>
</dbReference>
<comment type="function">
    <text evidence="6">Presumably involved in the processing and regular turnover of intracellular proteins. Catalyzes the removal of unsubstituted N-terminal amino acids from various peptides.</text>
</comment>
<accession>A0A931FXT3</accession>
<dbReference type="Gene3D" id="3.40.220.10">
    <property type="entry name" value="Leucine Aminopeptidase, subunit E, domain 1"/>
    <property type="match status" value="1"/>
</dbReference>
<organism evidence="10 11">
    <name type="scientific">Actinoplanes aureus</name>
    <dbReference type="NCBI Taxonomy" id="2792083"/>
    <lineage>
        <taxon>Bacteria</taxon>
        <taxon>Bacillati</taxon>
        <taxon>Actinomycetota</taxon>
        <taxon>Actinomycetes</taxon>
        <taxon>Micromonosporales</taxon>
        <taxon>Micromonosporaceae</taxon>
        <taxon>Actinoplanes</taxon>
    </lineage>
</organism>
<dbReference type="SUPFAM" id="SSF52949">
    <property type="entry name" value="Macro domain-like"/>
    <property type="match status" value="1"/>
</dbReference>
<evidence type="ECO:0000256" key="1">
    <source>
        <dbReference type="ARBA" id="ARBA00009528"/>
    </source>
</evidence>
<dbReference type="GO" id="GO:0006508">
    <property type="term" value="P:proteolysis"/>
    <property type="evidence" value="ECO:0007669"/>
    <property type="project" value="UniProtKB-KW"/>
</dbReference>
<dbReference type="GO" id="GO:0030145">
    <property type="term" value="F:manganese ion binding"/>
    <property type="evidence" value="ECO:0007669"/>
    <property type="project" value="InterPro"/>
</dbReference>
<gene>
    <name evidence="10" type="ORF">I4J89_20830</name>
</gene>
<dbReference type="SUPFAM" id="SSF53187">
    <property type="entry name" value="Zn-dependent exopeptidases"/>
    <property type="match status" value="1"/>
</dbReference>
<evidence type="ECO:0000256" key="4">
    <source>
        <dbReference type="ARBA" id="ARBA00022801"/>
    </source>
</evidence>
<dbReference type="EMBL" id="JADQTO010000009">
    <property type="protein sequence ID" value="MBG0563893.1"/>
    <property type="molecule type" value="Genomic_DNA"/>
</dbReference>
<dbReference type="Gene3D" id="3.40.630.10">
    <property type="entry name" value="Zn peptidases"/>
    <property type="match status" value="1"/>
</dbReference>
<evidence type="ECO:0000313" key="11">
    <source>
        <dbReference type="Proteomes" id="UP000598146"/>
    </source>
</evidence>
<keyword evidence="3" id="KW-0645">Protease</keyword>
<reference evidence="10" key="1">
    <citation type="submission" date="2020-11" db="EMBL/GenBank/DDBJ databases">
        <title>Isolation and identification of active actinomycetes.</title>
        <authorList>
            <person name="Sun X."/>
        </authorList>
    </citation>
    <scope>NUCLEOTIDE SEQUENCE</scope>
    <source>
        <strain evidence="10">NEAU-A11</strain>
    </source>
</reference>
<keyword evidence="2 10" id="KW-0031">Aminopeptidase</keyword>
<feature type="domain" description="Cytosol aminopeptidase" evidence="9">
    <location>
        <begin position="345"/>
        <end position="352"/>
    </location>
</feature>